<protein>
    <submittedName>
        <fullName evidence="2">Uncharacterized protein</fullName>
    </submittedName>
</protein>
<evidence type="ECO:0000313" key="3">
    <source>
        <dbReference type="Proteomes" id="UP000326979"/>
    </source>
</evidence>
<dbReference type="RefSeq" id="WP_152785178.1">
    <property type="nucleotide sequence ID" value="NZ_BAABEQ010000081.1"/>
</dbReference>
<dbReference type="Proteomes" id="UP000326979">
    <property type="component" value="Unassembled WGS sequence"/>
</dbReference>
<dbReference type="EMBL" id="VJZE01000104">
    <property type="protein sequence ID" value="MPY41585.1"/>
    <property type="molecule type" value="Genomic_DNA"/>
</dbReference>
<name>A0A5N8W629_9ACTN</name>
<accession>A0A5N8W629</accession>
<dbReference type="AlphaFoldDB" id="A0A5N8W629"/>
<reference evidence="2 3" key="1">
    <citation type="submission" date="2019-07" db="EMBL/GenBank/DDBJ databases">
        <title>New species of Amycolatopsis and Streptomyces.</title>
        <authorList>
            <person name="Duangmal K."/>
            <person name="Teo W.F.A."/>
            <person name="Lipun K."/>
        </authorList>
    </citation>
    <scope>NUCLEOTIDE SEQUENCE [LARGE SCALE GENOMIC DNA]</scope>
    <source>
        <strain evidence="2 3">TISTR 2346</strain>
    </source>
</reference>
<keyword evidence="3" id="KW-1185">Reference proteome</keyword>
<feature type="region of interest" description="Disordered" evidence="1">
    <location>
        <begin position="58"/>
        <end position="77"/>
    </location>
</feature>
<proteinExistence type="predicted"/>
<dbReference type="OrthoDB" id="3579625at2"/>
<organism evidence="2 3">
    <name type="scientific">Streptomyces phyllanthi</name>
    <dbReference type="NCBI Taxonomy" id="1803180"/>
    <lineage>
        <taxon>Bacteria</taxon>
        <taxon>Bacillati</taxon>
        <taxon>Actinomycetota</taxon>
        <taxon>Actinomycetes</taxon>
        <taxon>Kitasatosporales</taxon>
        <taxon>Streptomycetaceae</taxon>
        <taxon>Streptomyces</taxon>
    </lineage>
</organism>
<evidence type="ECO:0000256" key="1">
    <source>
        <dbReference type="SAM" id="MobiDB-lite"/>
    </source>
</evidence>
<comment type="caution">
    <text evidence="2">The sequence shown here is derived from an EMBL/GenBank/DDBJ whole genome shotgun (WGS) entry which is preliminary data.</text>
</comment>
<sequence length="77" mass="8136">MTSTTAGACPHCGWPDHAEPFQVVSRHATAAGHTVWIRCGCGSLQVRVVDQRGMRIVSRSRPPAPDAVRARCGSAGP</sequence>
<evidence type="ECO:0000313" key="2">
    <source>
        <dbReference type="EMBL" id="MPY41585.1"/>
    </source>
</evidence>
<gene>
    <name evidence="2" type="ORF">FNH04_17185</name>
</gene>